<gene>
    <name evidence="2" type="ORF">ABXZ36_03245</name>
</gene>
<evidence type="ECO:0000313" key="2">
    <source>
        <dbReference type="EMBL" id="MET6989660.1"/>
    </source>
</evidence>
<protein>
    <submittedName>
        <fullName evidence="2">Uncharacterized protein</fullName>
    </submittedName>
</protein>
<evidence type="ECO:0000256" key="1">
    <source>
        <dbReference type="SAM" id="SignalP"/>
    </source>
</evidence>
<comment type="caution">
    <text evidence="2">The sequence shown here is derived from an EMBL/GenBank/DDBJ whole genome shotgun (WGS) entry which is preliminary data.</text>
</comment>
<feature type="signal peptide" evidence="1">
    <location>
        <begin position="1"/>
        <end position="19"/>
    </location>
</feature>
<dbReference type="EMBL" id="JBEXAE010000001">
    <property type="protein sequence ID" value="MET6989660.1"/>
    <property type="molecule type" value="Genomic_DNA"/>
</dbReference>
<dbReference type="Proteomes" id="UP001549799">
    <property type="component" value="Unassembled WGS sequence"/>
</dbReference>
<sequence>MKTKLIVLFLLATNMVAFAQKMPVSYEFGERYNDRYKYSNLLTIADDGEGGSILVRSYFTGLILRPKGFFIEHYNKDLELVSEFNYKLTDIDFVDGYVKNGKLHLLLLKYNLGTASYEYVIHTSSLAVMDFKEDVILSIESVQVENALDKNYYNRNFSSGFTTSVLFNEDKSAFAITTHFKKRSDNQHFIYLFDTSGTKLMEYDFSAEIEEKNYAFEDIAVSKDLKKVYLIGKAYYKKKRFAATERKFQYELLHIDENGGRTQTFDDPGKFSEALKPILIENKLVFVGFFADRKDNRYNGLVYFELNPNSLEIVQKKYHPFSEQFMADKFGIGEEREISNLIFKNVTVTDEKDILFNAEEYFVTSSVQQDASGARLHIDRYHYNDMVSAKLDASGELIWTRNINKSEVTQNDAAYASYSSYTLGNDTYFFISTASENPQQLSNERIIFRQGYSRNRNVFLIKLDVQGNMSYEKVIDDKDARLPLMVSIPFTDKKDNSMLFYAKRGSKKQLVKVSFK</sequence>
<dbReference type="RefSeq" id="WP_354614031.1">
    <property type="nucleotide sequence ID" value="NZ_JBEXAE010000001.1"/>
</dbReference>
<feature type="chain" id="PRO_5046396647" evidence="1">
    <location>
        <begin position="20"/>
        <end position="516"/>
    </location>
</feature>
<name>A0ABV2SSC4_9FLAO</name>
<evidence type="ECO:0000313" key="3">
    <source>
        <dbReference type="Proteomes" id="UP001549799"/>
    </source>
</evidence>
<reference evidence="2 3" key="1">
    <citation type="submission" date="2024-07" db="EMBL/GenBank/DDBJ databases">
        <title>The genome sequence of type strain Sediminicola arcticus GDMCC 1.2805.</title>
        <authorList>
            <person name="Liu Y."/>
        </authorList>
    </citation>
    <scope>NUCLEOTIDE SEQUENCE [LARGE SCALE GENOMIC DNA]</scope>
    <source>
        <strain evidence="2 3">GDMCC 1.2805</strain>
    </source>
</reference>
<keyword evidence="1" id="KW-0732">Signal</keyword>
<proteinExistence type="predicted"/>
<keyword evidence="3" id="KW-1185">Reference proteome</keyword>
<organism evidence="2 3">
    <name type="scientific">Sediminicola arcticus</name>
    <dbReference type="NCBI Taxonomy" id="1574308"/>
    <lineage>
        <taxon>Bacteria</taxon>
        <taxon>Pseudomonadati</taxon>
        <taxon>Bacteroidota</taxon>
        <taxon>Flavobacteriia</taxon>
        <taxon>Flavobacteriales</taxon>
        <taxon>Flavobacteriaceae</taxon>
        <taxon>Sediminicola</taxon>
    </lineage>
</organism>
<accession>A0ABV2SSC4</accession>